<dbReference type="Gene3D" id="1.20.1540.10">
    <property type="entry name" value="Rhomboid-like"/>
    <property type="match status" value="1"/>
</dbReference>
<reference evidence="9 10" key="1">
    <citation type="journal article" date="2016" name="Nat. Commun.">
        <title>Thousands of microbial genomes shed light on interconnected biogeochemical processes in an aquifer system.</title>
        <authorList>
            <person name="Anantharaman K."/>
            <person name="Brown C.T."/>
            <person name="Hug L.A."/>
            <person name="Sharon I."/>
            <person name="Castelle C.J."/>
            <person name="Probst A.J."/>
            <person name="Thomas B.C."/>
            <person name="Singh A."/>
            <person name="Wilkins M.J."/>
            <person name="Karaoz U."/>
            <person name="Brodie E.L."/>
            <person name="Williams K.H."/>
            <person name="Hubbard S.S."/>
            <person name="Banfield J.F."/>
        </authorList>
    </citation>
    <scope>NUCLEOTIDE SEQUENCE [LARGE SCALE GENOMIC DNA]</scope>
</reference>
<feature type="transmembrane region" description="Helical" evidence="7">
    <location>
        <begin position="12"/>
        <end position="30"/>
    </location>
</feature>
<name>A0A1F5G7E1_9BACT</name>
<evidence type="ECO:0000256" key="3">
    <source>
        <dbReference type="ARBA" id="ARBA00022692"/>
    </source>
</evidence>
<feature type="transmembrane region" description="Helical" evidence="7">
    <location>
        <begin position="180"/>
        <end position="209"/>
    </location>
</feature>
<evidence type="ECO:0000256" key="7">
    <source>
        <dbReference type="SAM" id="Phobius"/>
    </source>
</evidence>
<evidence type="ECO:0000256" key="2">
    <source>
        <dbReference type="ARBA" id="ARBA00009045"/>
    </source>
</evidence>
<comment type="caution">
    <text evidence="9">The sequence shown here is derived from an EMBL/GenBank/DDBJ whole genome shotgun (WGS) entry which is preliminary data.</text>
</comment>
<evidence type="ECO:0000256" key="6">
    <source>
        <dbReference type="ARBA" id="ARBA00023136"/>
    </source>
</evidence>
<feature type="transmembrane region" description="Helical" evidence="7">
    <location>
        <begin position="122"/>
        <end position="141"/>
    </location>
</feature>
<dbReference type="InterPro" id="IPR050925">
    <property type="entry name" value="Rhomboid_protease_S54"/>
</dbReference>
<dbReference type="SUPFAM" id="SSF144091">
    <property type="entry name" value="Rhomboid-like"/>
    <property type="match status" value="1"/>
</dbReference>
<feature type="transmembrane region" description="Helical" evidence="7">
    <location>
        <begin position="66"/>
        <end position="86"/>
    </location>
</feature>
<dbReference type="GO" id="GO:0016020">
    <property type="term" value="C:membrane"/>
    <property type="evidence" value="ECO:0007669"/>
    <property type="project" value="UniProtKB-SubCell"/>
</dbReference>
<evidence type="ECO:0000256" key="4">
    <source>
        <dbReference type="ARBA" id="ARBA00022801"/>
    </source>
</evidence>
<accession>A0A1F5G7E1</accession>
<keyword evidence="3 7" id="KW-0812">Transmembrane</keyword>
<protein>
    <recommendedName>
        <fullName evidence="8">Peptidase S54 rhomboid domain-containing protein</fullName>
    </recommendedName>
</protein>
<keyword evidence="6 7" id="KW-0472">Membrane</keyword>
<dbReference type="Pfam" id="PF01694">
    <property type="entry name" value="Rhomboid"/>
    <property type="match status" value="1"/>
</dbReference>
<dbReference type="AlphaFoldDB" id="A0A1F5G7E1"/>
<feature type="transmembrane region" description="Helical" evidence="7">
    <location>
        <begin position="153"/>
        <end position="174"/>
    </location>
</feature>
<evidence type="ECO:0000313" key="9">
    <source>
        <dbReference type="EMBL" id="OGD87761.1"/>
    </source>
</evidence>
<dbReference type="PANTHER" id="PTHR43731">
    <property type="entry name" value="RHOMBOID PROTEASE"/>
    <property type="match status" value="1"/>
</dbReference>
<keyword evidence="5 7" id="KW-1133">Transmembrane helix</keyword>
<feature type="transmembrane region" description="Helical" evidence="7">
    <location>
        <begin position="98"/>
        <end position="116"/>
    </location>
</feature>
<evidence type="ECO:0000256" key="5">
    <source>
        <dbReference type="ARBA" id="ARBA00022989"/>
    </source>
</evidence>
<dbReference type="EMBL" id="MFAY01000054">
    <property type="protein sequence ID" value="OGD87761.1"/>
    <property type="molecule type" value="Genomic_DNA"/>
</dbReference>
<dbReference type="PANTHER" id="PTHR43731:SF14">
    <property type="entry name" value="PRESENILIN-ASSOCIATED RHOMBOID-LIKE PROTEIN, MITOCHONDRIAL"/>
    <property type="match status" value="1"/>
</dbReference>
<dbReference type="InterPro" id="IPR035952">
    <property type="entry name" value="Rhomboid-like_sf"/>
</dbReference>
<keyword evidence="4" id="KW-0378">Hydrolase</keyword>
<evidence type="ECO:0000313" key="10">
    <source>
        <dbReference type="Proteomes" id="UP000178577"/>
    </source>
</evidence>
<comment type="similarity">
    <text evidence="2">Belongs to the peptidase S54 family.</text>
</comment>
<evidence type="ECO:0000256" key="1">
    <source>
        <dbReference type="ARBA" id="ARBA00004141"/>
    </source>
</evidence>
<gene>
    <name evidence="9" type="ORF">A2693_03480</name>
</gene>
<sequence length="219" mass="24413">MFPIRDTRNSGKFPIVNLILIGFNIYVFILELFSPNIEVFIAQYSLIPQNVNFFNIQTLKPFVTSMFLHAGFLHILSNMWFLWIFGDNVEAAIGHIKYLIFFIFCGVAASFIQYLFIANSTLPMIGASGAIAGVLGAYLKLFPKNKVDTIIPIFGLPFFIALPAYFMLIYWFVIQAFNGVASIIVATASVGGVAYLAHAGGFLTGFLVSRSLVWQRLGR</sequence>
<dbReference type="InterPro" id="IPR022764">
    <property type="entry name" value="Peptidase_S54_rhomboid_dom"/>
</dbReference>
<comment type="subcellular location">
    <subcellularLocation>
        <location evidence="1">Membrane</location>
        <topology evidence="1">Multi-pass membrane protein</topology>
    </subcellularLocation>
</comment>
<proteinExistence type="inferred from homology"/>
<dbReference type="GO" id="GO:0004252">
    <property type="term" value="F:serine-type endopeptidase activity"/>
    <property type="evidence" value="ECO:0007669"/>
    <property type="project" value="InterPro"/>
</dbReference>
<organism evidence="9 10">
    <name type="scientific">Candidatus Curtissbacteria bacterium RIFCSPHIGHO2_01_FULL_40_12</name>
    <dbReference type="NCBI Taxonomy" id="1797710"/>
    <lineage>
        <taxon>Bacteria</taxon>
        <taxon>Candidatus Curtissiibacteriota</taxon>
    </lineage>
</organism>
<dbReference type="Proteomes" id="UP000178577">
    <property type="component" value="Unassembled WGS sequence"/>
</dbReference>
<evidence type="ECO:0000259" key="8">
    <source>
        <dbReference type="Pfam" id="PF01694"/>
    </source>
</evidence>
<dbReference type="FunFam" id="1.20.1540.10:FF:000027">
    <property type="entry name" value="Rhomboid family intramembrane serine protease"/>
    <property type="match status" value="1"/>
</dbReference>
<feature type="domain" description="Peptidase S54 rhomboid" evidence="8">
    <location>
        <begin position="61"/>
        <end position="212"/>
    </location>
</feature>